<protein>
    <submittedName>
        <fullName evidence="2">Uncharacterized protein</fullName>
    </submittedName>
</protein>
<dbReference type="AlphaFoldDB" id="A0A0S3K7D2"/>
<dbReference type="OrthoDB" id="2086981at2"/>
<sequence length="134" mass="15816">MNEEWKSLNIADVPKGEYELEKVTYDTNGTIIELGNDDIKLIIDFHYAVILTRYSDESQRWKTTDRLLYKYGKDFFKNSPLFIIENSDFADWLEKESFGVNSKKDVTHYCIYTPDDVVDILSLKDPEIRIEKVF</sequence>
<proteinExistence type="predicted"/>
<dbReference type="RefSeq" id="WP_071879415.1">
    <property type="nucleotide sequence ID" value="NZ_JXLC01000050.1"/>
</dbReference>
<dbReference type="Proteomes" id="UP000065511">
    <property type="component" value="Chromosome"/>
</dbReference>
<reference evidence="2 4" key="1">
    <citation type="submission" date="2014-12" db="EMBL/GenBank/DDBJ databases">
        <title>Draft genome sequences of 29 type strains of Enterococci.</title>
        <authorList>
            <person name="Zhong Z."/>
            <person name="Sun Z."/>
            <person name="Liu W."/>
            <person name="Zhang W."/>
            <person name="Zhang H."/>
        </authorList>
    </citation>
    <scope>NUCLEOTIDE SEQUENCE [LARGE SCALE GENOMIC DNA]</scope>
    <source>
        <strain evidence="2 4">DSM 22801</strain>
    </source>
</reference>
<dbReference type="EMBL" id="CP013614">
    <property type="protein sequence ID" value="ALS00164.1"/>
    <property type="molecule type" value="Genomic_DNA"/>
</dbReference>
<evidence type="ECO:0000313" key="1">
    <source>
        <dbReference type="EMBL" id="ALS00164.1"/>
    </source>
</evidence>
<keyword evidence="3" id="KW-1185">Reference proteome</keyword>
<accession>A0A0S3K7D2</accession>
<evidence type="ECO:0000313" key="3">
    <source>
        <dbReference type="Proteomes" id="UP000065511"/>
    </source>
</evidence>
<evidence type="ECO:0000313" key="4">
    <source>
        <dbReference type="Proteomes" id="UP000183039"/>
    </source>
</evidence>
<dbReference type="Proteomes" id="UP000183039">
    <property type="component" value="Unassembled WGS sequence"/>
</dbReference>
<organism evidence="2 4">
    <name type="scientific">Enterococcus silesiacus</name>
    <dbReference type="NCBI Taxonomy" id="332949"/>
    <lineage>
        <taxon>Bacteria</taxon>
        <taxon>Bacillati</taxon>
        <taxon>Bacillota</taxon>
        <taxon>Bacilli</taxon>
        <taxon>Lactobacillales</taxon>
        <taxon>Enterococcaceae</taxon>
        <taxon>Enterococcus</taxon>
    </lineage>
</organism>
<reference evidence="1 3" key="2">
    <citation type="submission" date="2015-12" db="EMBL/GenBank/DDBJ databases">
        <authorList>
            <person name="Lauer A."/>
            <person name="Humrighouse B."/>
            <person name="Loparev V."/>
            <person name="Shewmaker P.L."/>
            <person name="Whitney A.M."/>
            <person name="McLaughlin R.W."/>
        </authorList>
    </citation>
    <scope>NUCLEOTIDE SEQUENCE [LARGE SCALE GENOMIC DNA]</scope>
    <source>
        <strain evidence="1 3">LMG 23085</strain>
    </source>
</reference>
<evidence type="ECO:0000313" key="2">
    <source>
        <dbReference type="EMBL" id="OJG84402.1"/>
    </source>
</evidence>
<dbReference type="KEGG" id="ess:ATZ33_01860"/>
<gene>
    <name evidence="1" type="ORF">ATZ33_01860</name>
    <name evidence="2" type="ORF">RV15_GL003095</name>
</gene>
<name>A0A0S3K7D2_9ENTE</name>
<dbReference type="EMBL" id="JXLC01000050">
    <property type="protein sequence ID" value="OJG84402.1"/>
    <property type="molecule type" value="Genomic_DNA"/>
</dbReference>